<dbReference type="EMBL" id="JAAXLS010000008">
    <property type="protein sequence ID" value="NKQ54250.1"/>
    <property type="molecule type" value="Genomic_DNA"/>
</dbReference>
<sequence>MVVFLLILAACGLTAAALLTKLIVLAYTAVAVCVLCLAVLGRPLWRDLRARGNFRRETQEAEPAAPEEDDVAEAPSEPVEDAVVYVIPGRMRYHREGCALLDGRDHERLTLDEAHEEGFSRCTACGEASPAAEPHREGLRR</sequence>
<gene>
    <name evidence="3" type="ORF">HFP15_15285</name>
</gene>
<dbReference type="Proteomes" id="UP000715441">
    <property type="component" value="Unassembled WGS sequence"/>
</dbReference>
<proteinExistence type="predicted"/>
<feature type="transmembrane region" description="Helical" evidence="2">
    <location>
        <begin position="27"/>
        <end position="45"/>
    </location>
</feature>
<dbReference type="RefSeq" id="WP_168515927.1">
    <property type="nucleotide sequence ID" value="NZ_JAAXLS010000008.1"/>
</dbReference>
<keyword evidence="4" id="KW-1185">Reference proteome</keyword>
<evidence type="ECO:0000313" key="4">
    <source>
        <dbReference type="Proteomes" id="UP000715441"/>
    </source>
</evidence>
<protein>
    <submittedName>
        <fullName evidence="3">Uncharacterized protein</fullName>
    </submittedName>
</protein>
<feature type="region of interest" description="Disordered" evidence="1">
    <location>
        <begin position="55"/>
        <end position="77"/>
    </location>
</feature>
<keyword evidence="2" id="KW-0472">Membrane</keyword>
<name>A0ABX1J7C9_9PSEU</name>
<keyword evidence="2" id="KW-1133">Transmembrane helix</keyword>
<evidence type="ECO:0000256" key="1">
    <source>
        <dbReference type="SAM" id="MobiDB-lite"/>
    </source>
</evidence>
<keyword evidence="2" id="KW-0812">Transmembrane</keyword>
<organism evidence="3 4">
    <name type="scientific">Amycolatopsis acididurans</name>
    <dbReference type="NCBI Taxonomy" id="2724524"/>
    <lineage>
        <taxon>Bacteria</taxon>
        <taxon>Bacillati</taxon>
        <taxon>Actinomycetota</taxon>
        <taxon>Actinomycetes</taxon>
        <taxon>Pseudonocardiales</taxon>
        <taxon>Pseudonocardiaceae</taxon>
        <taxon>Amycolatopsis</taxon>
    </lineage>
</organism>
<comment type="caution">
    <text evidence="3">The sequence shown here is derived from an EMBL/GenBank/DDBJ whole genome shotgun (WGS) entry which is preliminary data.</text>
</comment>
<accession>A0ABX1J7C9</accession>
<evidence type="ECO:0000256" key="2">
    <source>
        <dbReference type="SAM" id="Phobius"/>
    </source>
</evidence>
<reference evidence="3 4" key="1">
    <citation type="submission" date="2020-04" db="EMBL/GenBank/DDBJ databases">
        <title>Novel species.</title>
        <authorList>
            <person name="Teo W.F.A."/>
            <person name="Lipun K."/>
            <person name="Srisuk N."/>
            <person name="Duangmal K."/>
        </authorList>
    </citation>
    <scope>NUCLEOTIDE SEQUENCE [LARGE SCALE GENOMIC DNA]</scope>
    <source>
        <strain evidence="3 4">K13G38</strain>
    </source>
</reference>
<evidence type="ECO:0000313" key="3">
    <source>
        <dbReference type="EMBL" id="NKQ54250.1"/>
    </source>
</evidence>